<dbReference type="GO" id="GO:0022857">
    <property type="term" value="F:transmembrane transporter activity"/>
    <property type="evidence" value="ECO:0007669"/>
    <property type="project" value="InterPro"/>
</dbReference>
<dbReference type="InterPro" id="IPR043429">
    <property type="entry name" value="ArtM/GltK/GlnP/TcyL/YhdX-like"/>
</dbReference>
<dbReference type="PANTHER" id="PTHR30614:SF0">
    <property type="entry name" value="L-CYSTINE TRANSPORT SYSTEM PERMEASE PROTEIN TCYL"/>
    <property type="match status" value="1"/>
</dbReference>
<comment type="subcellular location">
    <subcellularLocation>
        <location evidence="1 8">Cell membrane</location>
        <topology evidence="1 8">Multi-pass membrane protein</topology>
    </subcellularLocation>
</comment>
<dbReference type="OrthoDB" id="92598at2"/>
<dbReference type="InterPro" id="IPR035906">
    <property type="entry name" value="MetI-like_sf"/>
</dbReference>
<proteinExistence type="inferred from homology"/>
<feature type="transmembrane region" description="Helical" evidence="8">
    <location>
        <begin position="27"/>
        <end position="50"/>
    </location>
</feature>
<dbReference type="AlphaFoldDB" id="A0A542Y4Q9"/>
<dbReference type="SUPFAM" id="SSF161098">
    <property type="entry name" value="MetI-like"/>
    <property type="match status" value="1"/>
</dbReference>
<evidence type="ECO:0000313" key="10">
    <source>
        <dbReference type="EMBL" id="TQL43060.1"/>
    </source>
</evidence>
<name>A0A542Y4Q9_9MICO</name>
<keyword evidence="2 8" id="KW-0813">Transport</keyword>
<feature type="transmembrane region" description="Helical" evidence="8">
    <location>
        <begin position="70"/>
        <end position="94"/>
    </location>
</feature>
<dbReference type="Gene3D" id="1.10.3720.10">
    <property type="entry name" value="MetI-like"/>
    <property type="match status" value="1"/>
</dbReference>
<keyword evidence="6 8" id="KW-1133">Transmembrane helix</keyword>
<dbReference type="FunFam" id="1.10.3720.10:FF:000006">
    <property type="entry name" value="Glutamate/aspartate ABC transporter, permease protein GltK"/>
    <property type="match status" value="1"/>
</dbReference>
<dbReference type="Proteomes" id="UP000319094">
    <property type="component" value="Unassembled WGS sequence"/>
</dbReference>
<dbReference type="EMBL" id="VFON01000001">
    <property type="protein sequence ID" value="TQL43060.1"/>
    <property type="molecule type" value="Genomic_DNA"/>
</dbReference>
<reference evidence="10 11" key="1">
    <citation type="submission" date="2019-06" db="EMBL/GenBank/DDBJ databases">
        <title>Sequencing the genomes of 1000 actinobacteria strains.</title>
        <authorList>
            <person name="Klenk H.-P."/>
        </authorList>
    </citation>
    <scope>NUCLEOTIDE SEQUENCE [LARGE SCALE GENOMIC DNA]</scope>
    <source>
        <strain evidence="10 11">DSM 8803</strain>
    </source>
</reference>
<evidence type="ECO:0000256" key="2">
    <source>
        <dbReference type="ARBA" id="ARBA00022448"/>
    </source>
</evidence>
<dbReference type="InterPro" id="IPR000515">
    <property type="entry name" value="MetI-like"/>
</dbReference>
<feature type="transmembrane region" description="Helical" evidence="8">
    <location>
        <begin position="138"/>
        <end position="161"/>
    </location>
</feature>
<feature type="transmembrane region" description="Helical" evidence="8">
    <location>
        <begin position="249"/>
        <end position="270"/>
    </location>
</feature>
<keyword evidence="11" id="KW-1185">Reference proteome</keyword>
<protein>
    <submittedName>
        <fullName evidence="10">Amino acid ABC transporter membrane protein (PAAT family)</fullName>
    </submittedName>
</protein>
<evidence type="ECO:0000256" key="6">
    <source>
        <dbReference type="ARBA" id="ARBA00022989"/>
    </source>
</evidence>
<dbReference type="GO" id="GO:0043190">
    <property type="term" value="C:ATP-binding cassette (ABC) transporter complex"/>
    <property type="evidence" value="ECO:0007669"/>
    <property type="project" value="InterPro"/>
</dbReference>
<keyword evidence="4 8" id="KW-0812">Transmembrane</keyword>
<feature type="transmembrane region" description="Helical" evidence="8">
    <location>
        <begin position="106"/>
        <end position="132"/>
    </location>
</feature>
<accession>A0A542Y4Q9</accession>
<evidence type="ECO:0000256" key="4">
    <source>
        <dbReference type="ARBA" id="ARBA00022692"/>
    </source>
</evidence>
<evidence type="ECO:0000256" key="3">
    <source>
        <dbReference type="ARBA" id="ARBA00022475"/>
    </source>
</evidence>
<evidence type="ECO:0000256" key="1">
    <source>
        <dbReference type="ARBA" id="ARBA00004651"/>
    </source>
</evidence>
<gene>
    <name evidence="10" type="ORF">FB468_1075</name>
</gene>
<evidence type="ECO:0000256" key="5">
    <source>
        <dbReference type="ARBA" id="ARBA00022970"/>
    </source>
</evidence>
<dbReference type="InterPro" id="IPR010065">
    <property type="entry name" value="AA_ABC_transptr_permease_3TM"/>
</dbReference>
<dbReference type="PROSITE" id="PS50928">
    <property type="entry name" value="ABC_TM1"/>
    <property type="match status" value="1"/>
</dbReference>
<dbReference type="CDD" id="cd06261">
    <property type="entry name" value="TM_PBP2"/>
    <property type="match status" value="1"/>
</dbReference>
<keyword evidence="7 8" id="KW-0472">Membrane</keyword>
<dbReference type="NCBIfam" id="TIGR01726">
    <property type="entry name" value="HEQRo_perm_3TM"/>
    <property type="match status" value="1"/>
</dbReference>
<comment type="similarity">
    <text evidence="8">Belongs to the binding-protein-dependent transport system permease family.</text>
</comment>
<dbReference type="PANTHER" id="PTHR30614">
    <property type="entry name" value="MEMBRANE COMPONENT OF AMINO ACID ABC TRANSPORTER"/>
    <property type="match status" value="1"/>
</dbReference>
<evidence type="ECO:0000256" key="8">
    <source>
        <dbReference type="RuleBase" id="RU363032"/>
    </source>
</evidence>
<dbReference type="Pfam" id="PF00528">
    <property type="entry name" value="BPD_transp_1"/>
    <property type="match status" value="1"/>
</dbReference>
<evidence type="ECO:0000256" key="7">
    <source>
        <dbReference type="ARBA" id="ARBA00023136"/>
    </source>
</evidence>
<keyword evidence="5" id="KW-0029">Amino-acid transport</keyword>
<sequence length="303" mass="33140">MATPNTMTISLPGEGEQLFKLVRHKSVGSAIAAVLVLLVAAGIVAAFIFADIDYKVTAKYLFDPQILSGVVTTLELTVISMLVGLVLGVVTALLRESKNRVLSGAAGFYTWLFRGTPVLVQLLIWFNIALVIPTVSFFGLWPVSTNTIMTPFLAAILALGINEGSYMSEIVRAGLLAVDKGQAEAALALGMRKRRVMTSVVLPQALRVILPPAGNQLIAMLKTSALAYTISVSELLNGAFRIYTLNYKVIELLFTASIWYLFMTTVLTFLQSWLERRMNRGYAAQAAPSMKKRWLKNTFGVTR</sequence>
<evidence type="ECO:0000313" key="11">
    <source>
        <dbReference type="Proteomes" id="UP000319094"/>
    </source>
</evidence>
<evidence type="ECO:0000259" key="9">
    <source>
        <dbReference type="PROSITE" id="PS50928"/>
    </source>
</evidence>
<dbReference type="GO" id="GO:0006865">
    <property type="term" value="P:amino acid transport"/>
    <property type="evidence" value="ECO:0007669"/>
    <property type="project" value="UniProtKB-KW"/>
</dbReference>
<dbReference type="RefSeq" id="WP_141886429.1">
    <property type="nucleotide sequence ID" value="NZ_BAAAUY010000014.1"/>
</dbReference>
<organism evidence="10 11">
    <name type="scientific">Leucobacter komagatae</name>
    <dbReference type="NCBI Taxonomy" id="55969"/>
    <lineage>
        <taxon>Bacteria</taxon>
        <taxon>Bacillati</taxon>
        <taxon>Actinomycetota</taxon>
        <taxon>Actinomycetes</taxon>
        <taxon>Micrococcales</taxon>
        <taxon>Microbacteriaceae</taxon>
        <taxon>Leucobacter</taxon>
    </lineage>
</organism>
<comment type="caution">
    <text evidence="10">The sequence shown here is derived from an EMBL/GenBank/DDBJ whole genome shotgun (WGS) entry which is preliminary data.</text>
</comment>
<keyword evidence="3" id="KW-1003">Cell membrane</keyword>
<feature type="domain" description="ABC transmembrane type-1" evidence="9">
    <location>
        <begin position="70"/>
        <end position="271"/>
    </location>
</feature>